<feature type="non-terminal residue" evidence="2">
    <location>
        <position position="1"/>
    </location>
</feature>
<dbReference type="InterPro" id="IPR008538">
    <property type="entry name" value="Uma2"/>
</dbReference>
<evidence type="ECO:0000313" key="2">
    <source>
        <dbReference type="EMBL" id="CAA9578356.1"/>
    </source>
</evidence>
<dbReference type="AlphaFoldDB" id="A0A6J4VHB9"/>
<organism evidence="2">
    <name type="scientific">uncultured Thermomicrobiales bacterium</name>
    <dbReference type="NCBI Taxonomy" id="1645740"/>
    <lineage>
        <taxon>Bacteria</taxon>
        <taxon>Pseudomonadati</taxon>
        <taxon>Thermomicrobiota</taxon>
        <taxon>Thermomicrobia</taxon>
        <taxon>Thermomicrobiales</taxon>
        <taxon>environmental samples</taxon>
    </lineage>
</organism>
<sequence length="149" mass="16662">FRTWHDECGLGWPVSSAGIVFAANAGVIPDLLWISDERLPTAIINPQTGRRDGKLHAALDLVVEILSPGLENEARDREVKLTLYSRRGVLEYWLVDRPRRIVEVYRRTPVAALELAVTLTERDTLASPLLPGFALPVERTFRLPGTLLP</sequence>
<dbReference type="InterPro" id="IPR012296">
    <property type="entry name" value="Nuclease_put_TT1808"/>
</dbReference>
<dbReference type="InterPro" id="IPR011335">
    <property type="entry name" value="Restrct_endonuc-II-like"/>
</dbReference>
<dbReference type="CDD" id="cd06260">
    <property type="entry name" value="DUF820-like"/>
    <property type="match status" value="1"/>
</dbReference>
<reference evidence="2" key="1">
    <citation type="submission" date="2020-02" db="EMBL/GenBank/DDBJ databases">
        <authorList>
            <person name="Meier V. D."/>
        </authorList>
    </citation>
    <scope>NUCLEOTIDE SEQUENCE</scope>
    <source>
        <strain evidence="2">AVDCRST_MAG88</strain>
    </source>
</reference>
<dbReference type="Gene3D" id="3.90.1570.10">
    <property type="entry name" value="tt1808, chain A"/>
    <property type="match status" value="1"/>
</dbReference>
<feature type="domain" description="Putative restriction endonuclease" evidence="1">
    <location>
        <begin position="2"/>
        <end position="138"/>
    </location>
</feature>
<dbReference type="PANTHER" id="PTHR34107:SF4">
    <property type="entry name" value="SLL1222 PROTEIN"/>
    <property type="match status" value="1"/>
</dbReference>
<evidence type="ECO:0000259" key="1">
    <source>
        <dbReference type="Pfam" id="PF05685"/>
    </source>
</evidence>
<gene>
    <name evidence="2" type="ORF">AVDCRST_MAG88-3044</name>
</gene>
<dbReference type="PANTHER" id="PTHR34107">
    <property type="entry name" value="SLL0198 PROTEIN-RELATED"/>
    <property type="match status" value="1"/>
</dbReference>
<accession>A0A6J4VHB9</accession>
<dbReference type="EMBL" id="CADCWM010000734">
    <property type="protein sequence ID" value="CAA9578356.1"/>
    <property type="molecule type" value="Genomic_DNA"/>
</dbReference>
<protein>
    <recommendedName>
        <fullName evidence="1">Putative restriction endonuclease domain-containing protein</fullName>
    </recommendedName>
</protein>
<name>A0A6J4VHB9_9BACT</name>
<dbReference type="SUPFAM" id="SSF52980">
    <property type="entry name" value="Restriction endonuclease-like"/>
    <property type="match status" value="1"/>
</dbReference>
<dbReference type="Pfam" id="PF05685">
    <property type="entry name" value="Uma2"/>
    <property type="match status" value="1"/>
</dbReference>
<proteinExistence type="predicted"/>